<sequence>MAKLSGIFSGDDLSLMKHEYIIAEKRLALLLNEDKRIDLELLRCLQIDNNFLRDLVSKHYDPDEFDEE</sequence>
<comment type="caution">
    <text evidence="1">The sequence shown here is derived from an EMBL/GenBank/DDBJ whole genome shotgun (WGS) entry which is preliminary data.</text>
</comment>
<organism evidence="1 2">
    <name type="scientific">Vibrio aestuarianus</name>
    <dbReference type="NCBI Taxonomy" id="28171"/>
    <lineage>
        <taxon>Bacteria</taxon>
        <taxon>Pseudomonadati</taxon>
        <taxon>Pseudomonadota</taxon>
        <taxon>Gammaproteobacteria</taxon>
        <taxon>Vibrionales</taxon>
        <taxon>Vibrionaceae</taxon>
        <taxon>Vibrio</taxon>
    </lineage>
</organism>
<evidence type="ECO:0000313" key="2">
    <source>
        <dbReference type="Proteomes" id="UP001140973"/>
    </source>
</evidence>
<protein>
    <submittedName>
        <fullName evidence="1">Uncharacterized protein</fullName>
    </submittedName>
</protein>
<reference evidence="1" key="1">
    <citation type="submission" date="2022-02" db="EMBL/GenBank/DDBJ databases">
        <title>Emergence and expansion in Europe of a Vibrio aestuarianus clonal complex pathogenic for oysters.</title>
        <authorList>
            <person name="Mesnil A."/>
            <person name="Travers M.-A."/>
        </authorList>
    </citation>
    <scope>NUCLEOTIDE SEQUENCE</scope>
    <source>
        <strain evidence="1">151-ITT-15-cp-1</strain>
    </source>
</reference>
<name>A0A9X4FF34_9VIBR</name>
<dbReference type="AlphaFoldDB" id="A0A9X4FF34"/>
<dbReference type="Proteomes" id="UP001140973">
    <property type="component" value="Unassembled WGS sequence"/>
</dbReference>
<gene>
    <name evidence="1" type="ORF">L9W73_04895</name>
</gene>
<dbReference type="EMBL" id="JAKNAP010000010">
    <property type="protein sequence ID" value="MDE1356648.1"/>
    <property type="molecule type" value="Genomic_DNA"/>
</dbReference>
<evidence type="ECO:0000313" key="1">
    <source>
        <dbReference type="EMBL" id="MDE1356648.1"/>
    </source>
</evidence>
<accession>A0A9X4FF34</accession>
<dbReference type="RefSeq" id="WP_274673926.1">
    <property type="nucleotide sequence ID" value="NZ_JAKNAP010000010.1"/>
</dbReference>
<proteinExistence type="predicted"/>